<proteinExistence type="predicted"/>
<dbReference type="CDD" id="cd10170">
    <property type="entry name" value="ASKHA_NBD_HSP70"/>
    <property type="match status" value="1"/>
</dbReference>
<evidence type="ECO:0008006" key="3">
    <source>
        <dbReference type="Google" id="ProtNLM"/>
    </source>
</evidence>
<evidence type="ECO:0000313" key="2">
    <source>
        <dbReference type="Proteomes" id="UP000326799"/>
    </source>
</evidence>
<dbReference type="Gene3D" id="3.90.640.10">
    <property type="entry name" value="Actin, Chain A, domain 4"/>
    <property type="match status" value="1"/>
</dbReference>
<dbReference type="Proteomes" id="UP000326799">
    <property type="component" value="Unassembled WGS sequence"/>
</dbReference>
<reference evidence="1 2" key="1">
    <citation type="submission" date="2019-04" db="EMBL/GenBank/DDBJ databases">
        <title>Fungal friends and foes A comparative genomics study of 23 Aspergillus species from section Flavi.</title>
        <authorList>
            <consortium name="DOE Joint Genome Institute"/>
            <person name="Kjaerbolling I."/>
            <person name="Vesth T.C."/>
            <person name="Frisvad J.C."/>
            <person name="Nybo J.L."/>
            <person name="Theobald S."/>
            <person name="Kildgaard S."/>
            <person name="Petersen T.I."/>
            <person name="Kuo A."/>
            <person name="Sato A."/>
            <person name="Lyhne E.K."/>
            <person name="Kogle M.E."/>
            <person name="Wiebenga A."/>
            <person name="Kun R.S."/>
            <person name="Lubbers R.J."/>
            <person name="Makela M.R."/>
            <person name="Barry K."/>
            <person name="Chovatia M."/>
            <person name="Clum A."/>
            <person name="Daum C."/>
            <person name="Haridas S."/>
            <person name="He G."/>
            <person name="LaButti K."/>
            <person name="Lipzen A."/>
            <person name="Mondo S."/>
            <person name="Pangilinan J."/>
            <person name="Riley R."/>
            <person name="Salamov A."/>
            <person name="Simmons B.A."/>
            <person name="Magnuson J.K."/>
            <person name="Henrissat B."/>
            <person name="Mortensen U.H."/>
            <person name="Larsen T.O."/>
            <person name="De vries R.P."/>
            <person name="Grigoriev I.V."/>
            <person name="Machida M."/>
            <person name="Baker S.E."/>
            <person name="Andersen M.R."/>
        </authorList>
    </citation>
    <scope>NUCLEOTIDE SEQUENCE [LARGE SCALE GENOMIC DNA]</scope>
    <source>
        <strain evidence="1 2">CBS 126849</strain>
    </source>
</reference>
<dbReference type="AlphaFoldDB" id="A0A5N6E8E1"/>
<gene>
    <name evidence="1" type="ORF">BDV33DRAFT_84215</name>
</gene>
<dbReference type="PANTHER" id="PTHR42749">
    <property type="entry name" value="CELL SHAPE-DETERMINING PROTEIN MREB"/>
    <property type="match status" value="1"/>
</dbReference>
<dbReference type="EMBL" id="ML733715">
    <property type="protein sequence ID" value="KAB8213074.1"/>
    <property type="molecule type" value="Genomic_DNA"/>
</dbReference>
<keyword evidence="2" id="KW-1185">Reference proteome</keyword>
<name>A0A5N6E8E1_9EURO</name>
<evidence type="ECO:0000313" key="1">
    <source>
        <dbReference type="EMBL" id="KAB8213074.1"/>
    </source>
</evidence>
<protein>
    <recommendedName>
        <fullName evidence="3">Actin-like ATPase domain-containing protein</fullName>
    </recommendedName>
</protein>
<dbReference type="SUPFAM" id="SSF53067">
    <property type="entry name" value="Actin-like ATPase domain"/>
    <property type="match status" value="1"/>
</dbReference>
<sequence length="446" mass="49996">MRQSPEIDLAIDLGTTTVAVCWRWNSIGEKSRLLSFRSPGSLTAQKDSLELPATFARSKHQWHFGPNATVYSDTVPFSNVKMGVSGRSPYWEQLRETLRKADEEYGVKETPVTLLTGMFRYIQDNLKEQIFAEPNSKKFLMHRMFENVSKRCWVTYPVKQNVSLRISLVEAALAAGFDEVHGISESLAAVHFAVLEKELPLCTPSTVLLIDCGGGSSDAATVMVDEKRRIRLACVTDGLSVGGHSVNETARAWLRVNSKLAYINDNSHWDMISTIFDGCKMAFNGIEPVNFKLIPTIIKLEPDLMRSFYDPLISNILDLFQTQYRHAQENGCTPDHFVLCGGPARNKWFFETIKAEISLRYPSLVCERIFEVGAVATGALLYAQTPLTEPHIAKADIGLEYLDNHHLSGRKIKHGKVQRGIGWVIEKVGRAPQEGLSSWPNQICFC</sequence>
<dbReference type="InterPro" id="IPR043129">
    <property type="entry name" value="ATPase_NBD"/>
</dbReference>
<accession>A0A5N6E8E1</accession>
<dbReference type="Gene3D" id="3.30.420.40">
    <property type="match status" value="2"/>
</dbReference>
<organism evidence="1 2">
    <name type="scientific">Aspergillus novoparasiticus</name>
    <dbReference type="NCBI Taxonomy" id="986946"/>
    <lineage>
        <taxon>Eukaryota</taxon>
        <taxon>Fungi</taxon>
        <taxon>Dikarya</taxon>
        <taxon>Ascomycota</taxon>
        <taxon>Pezizomycotina</taxon>
        <taxon>Eurotiomycetes</taxon>
        <taxon>Eurotiomycetidae</taxon>
        <taxon>Eurotiales</taxon>
        <taxon>Aspergillaceae</taxon>
        <taxon>Aspergillus</taxon>
        <taxon>Aspergillus subgen. Circumdati</taxon>
    </lineage>
</organism>
<dbReference type="PANTHER" id="PTHR42749:SF1">
    <property type="entry name" value="CELL SHAPE-DETERMINING PROTEIN MREB"/>
    <property type="match status" value="1"/>
</dbReference>